<dbReference type="EMBL" id="VNHS01000009">
    <property type="protein sequence ID" value="TYP72016.1"/>
    <property type="molecule type" value="Genomic_DNA"/>
</dbReference>
<keyword evidence="1 4" id="KW-0808">Transferase</keyword>
<organism evidence="4 5">
    <name type="scientific">Paenibacillus methanolicus</name>
    <dbReference type="NCBI Taxonomy" id="582686"/>
    <lineage>
        <taxon>Bacteria</taxon>
        <taxon>Bacillati</taxon>
        <taxon>Bacillota</taxon>
        <taxon>Bacilli</taxon>
        <taxon>Bacillales</taxon>
        <taxon>Paenibacillaceae</taxon>
        <taxon>Paenibacillus</taxon>
    </lineage>
</organism>
<evidence type="ECO:0000259" key="2">
    <source>
        <dbReference type="Pfam" id="PF01909"/>
    </source>
</evidence>
<dbReference type="InterPro" id="IPR025184">
    <property type="entry name" value="AadA_C"/>
</dbReference>
<dbReference type="AlphaFoldDB" id="A0A5S5C0N9"/>
<keyword evidence="5" id="KW-1185">Reference proteome</keyword>
<evidence type="ECO:0000259" key="3">
    <source>
        <dbReference type="Pfam" id="PF13427"/>
    </source>
</evidence>
<dbReference type="Pfam" id="PF13427">
    <property type="entry name" value="AadA_C"/>
    <property type="match status" value="1"/>
</dbReference>
<protein>
    <submittedName>
        <fullName evidence="4">Putative nucleotidyltransferase</fullName>
    </submittedName>
</protein>
<dbReference type="Gene3D" id="3.30.460.10">
    <property type="entry name" value="Beta Polymerase, domain 2"/>
    <property type="match status" value="1"/>
</dbReference>
<reference evidence="4 5" key="1">
    <citation type="submission" date="2019-07" db="EMBL/GenBank/DDBJ databases">
        <title>Genomic Encyclopedia of Type Strains, Phase III (KMG-III): the genomes of soil and plant-associated and newly described type strains.</title>
        <authorList>
            <person name="Whitman W."/>
        </authorList>
    </citation>
    <scope>NUCLEOTIDE SEQUENCE [LARGE SCALE GENOMIC DNA]</scope>
    <source>
        <strain evidence="4 5">BL24</strain>
    </source>
</reference>
<dbReference type="CDD" id="cd05403">
    <property type="entry name" value="NT_KNTase_like"/>
    <property type="match status" value="1"/>
</dbReference>
<evidence type="ECO:0000313" key="5">
    <source>
        <dbReference type="Proteomes" id="UP000323257"/>
    </source>
</evidence>
<accession>A0A5S5C0N9</accession>
<gene>
    <name evidence="4" type="ORF">BCM02_109295</name>
</gene>
<proteinExistence type="predicted"/>
<name>A0A5S5C0N9_9BACL</name>
<comment type="caution">
    <text evidence="4">The sequence shown here is derived from an EMBL/GenBank/DDBJ whole genome shotgun (WGS) entry which is preliminary data.</text>
</comment>
<feature type="domain" description="Polymerase nucleotidyl transferase" evidence="2">
    <location>
        <begin position="33"/>
        <end position="81"/>
    </location>
</feature>
<sequence length="260" mass="29093">MSSKSMLPVEDAHAAEMLQALLSGVRQVMGDNLAGMYVRGSLALGDFHPGSSDIDFLVATRSPVSGKTLADLEDFHDRLAKMSNPYAEELEGAYIDLAELRSYQAGRRFPTLSRGEALKLAAHGSNWVLERWTVREHGIILTGPEPKTLIAPISKEQIRSAVTDRLRDWLDWCDQPEDPAWRKPLNHLAYVVETMCRALYTLACGEVCSKPRAVEWALGALPEPWHTLVEQSRGWRADNRTTPDDATIAEVRRFLAWVAR</sequence>
<dbReference type="GO" id="GO:0016779">
    <property type="term" value="F:nucleotidyltransferase activity"/>
    <property type="evidence" value="ECO:0007669"/>
    <property type="project" value="InterPro"/>
</dbReference>
<feature type="domain" description="Adenylyltransferase AadA C-terminal" evidence="3">
    <location>
        <begin position="149"/>
        <end position="255"/>
    </location>
</feature>
<evidence type="ECO:0000313" key="4">
    <source>
        <dbReference type="EMBL" id="TYP72016.1"/>
    </source>
</evidence>
<dbReference type="Pfam" id="PF01909">
    <property type="entry name" value="NTP_transf_2"/>
    <property type="match status" value="1"/>
</dbReference>
<dbReference type="RefSeq" id="WP_187434380.1">
    <property type="nucleotide sequence ID" value="NZ_VNHS01000009.1"/>
</dbReference>
<evidence type="ECO:0000256" key="1">
    <source>
        <dbReference type="ARBA" id="ARBA00022679"/>
    </source>
</evidence>
<dbReference type="Proteomes" id="UP000323257">
    <property type="component" value="Unassembled WGS sequence"/>
</dbReference>
<dbReference type="SUPFAM" id="SSF81301">
    <property type="entry name" value="Nucleotidyltransferase"/>
    <property type="match status" value="1"/>
</dbReference>
<dbReference type="InterPro" id="IPR043519">
    <property type="entry name" value="NT_sf"/>
</dbReference>
<dbReference type="InterPro" id="IPR002934">
    <property type="entry name" value="Polymerase_NTP_transf_dom"/>
</dbReference>